<dbReference type="PANTHER" id="PTHR43479:SF11">
    <property type="entry name" value="ACREF_ENVCD OPERON REPRESSOR-RELATED"/>
    <property type="match status" value="1"/>
</dbReference>
<accession>A0AA96LQ32</accession>
<dbReference type="Gene3D" id="1.10.357.10">
    <property type="entry name" value="Tetracycline Repressor, domain 2"/>
    <property type="match status" value="1"/>
</dbReference>
<dbReference type="PANTHER" id="PTHR43479">
    <property type="entry name" value="ACREF/ENVCD OPERON REPRESSOR-RELATED"/>
    <property type="match status" value="1"/>
</dbReference>
<keyword evidence="1 2" id="KW-0238">DNA-binding</keyword>
<keyword evidence="5" id="KW-1185">Reference proteome</keyword>
<gene>
    <name evidence="4" type="ORF">MJB10_26390</name>
</gene>
<dbReference type="Proteomes" id="UP001304650">
    <property type="component" value="Chromosome"/>
</dbReference>
<evidence type="ECO:0000256" key="1">
    <source>
        <dbReference type="ARBA" id="ARBA00023125"/>
    </source>
</evidence>
<name>A0AA96LQ32_9BACL</name>
<organism evidence="4 5">
    <name type="scientific">Paenibacillus roseopurpureus</name>
    <dbReference type="NCBI Taxonomy" id="2918901"/>
    <lineage>
        <taxon>Bacteria</taxon>
        <taxon>Bacillati</taxon>
        <taxon>Bacillota</taxon>
        <taxon>Bacilli</taxon>
        <taxon>Bacillales</taxon>
        <taxon>Paenibacillaceae</taxon>
        <taxon>Paenibacillus</taxon>
    </lineage>
</organism>
<dbReference type="AlphaFoldDB" id="A0AA96LQ32"/>
<feature type="domain" description="HTH tetR-type" evidence="3">
    <location>
        <begin position="9"/>
        <end position="69"/>
    </location>
</feature>
<reference evidence="4" key="1">
    <citation type="submission" date="2022-02" db="EMBL/GenBank/DDBJ databases">
        <title>Paenibacillus sp. MBLB1832 Whole Genome Shotgun Sequencing.</title>
        <authorList>
            <person name="Hwang C.Y."/>
            <person name="Cho E.-S."/>
            <person name="Seo M.-J."/>
        </authorList>
    </citation>
    <scope>NUCLEOTIDE SEQUENCE</scope>
    <source>
        <strain evidence="4">MBLB1832</strain>
    </source>
</reference>
<dbReference type="Pfam" id="PF14278">
    <property type="entry name" value="TetR_C_8"/>
    <property type="match status" value="1"/>
</dbReference>
<dbReference type="InterPro" id="IPR050624">
    <property type="entry name" value="HTH-type_Tx_Regulator"/>
</dbReference>
<dbReference type="InterPro" id="IPR009057">
    <property type="entry name" value="Homeodomain-like_sf"/>
</dbReference>
<dbReference type="KEGG" id="proo:MJB10_26390"/>
<dbReference type="EMBL" id="CP130319">
    <property type="protein sequence ID" value="WNR44546.1"/>
    <property type="molecule type" value="Genomic_DNA"/>
</dbReference>
<evidence type="ECO:0000256" key="2">
    <source>
        <dbReference type="PROSITE-ProRule" id="PRU00335"/>
    </source>
</evidence>
<evidence type="ECO:0000313" key="5">
    <source>
        <dbReference type="Proteomes" id="UP001304650"/>
    </source>
</evidence>
<evidence type="ECO:0000259" key="3">
    <source>
        <dbReference type="PROSITE" id="PS50977"/>
    </source>
</evidence>
<dbReference type="InterPro" id="IPR001647">
    <property type="entry name" value="HTH_TetR"/>
</dbReference>
<sequence>MKKQPQMTEQTRQNLIDAFWSLYCEKRIEKITVREITTKAGYNRGTFYEYFIDVYDVLEQIEESLLPHPDKLPPIHPDTPAKDGFSFDEFFTMFERHSKYYTVLLGDHGDPAFQRKMKNSIKPKLKASLIAQGAKDDFQLEYLLEYNISALCGILSYWFASEEKPDAQAFLKLMMEIAEQGTRRKIEQLCHTE</sequence>
<proteinExistence type="predicted"/>
<dbReference type="GO" id="GO:0003677">
    <property type="term" value="F:DNA binding"/>
    <property type="evidence" value="ECO:0007669"/>
    <property type="project" value="UniProtKB-UniRule"/>
</dbReference>
<evidence type="ECO:0000313" key="4">
    <source>
        <dbReference type="EMBL" id="WNR44546.1"/>
    </source>
</evidence>
<dbReference type="PROSITE" id="PS50977">
    <property type="entry name" value="HTH_TETR_2"/>
    <property type="match status" value="1"/>
</dbReference>
<dbReference type="InterPro" id="IPR039532">
    <property type="entry name" value="TetR_C_Firmicutes"/>
</dbReference>
<dbReference type="SUPFAM" id="SSF46689">
    <property type="entry name" value="Homeodomain-like"/>
    <property type="match status" value="1"/>
</dbReference>
<feature type="DNA-binding region" description="H-T-H motif" evidence="2">
    <location>
        <begin position="32"/>
        <end position="51"/>
    </location>
</feature>
<protein>
    <submittedName>
        <fullName evidence="4">TetR/AcrR family transcriptional regulator</fullName>
    </submittedName>
</protein>
<dbReference type="RefSeq" id="WP_314800202.1">
    <property type="nucleotide sequence ID" value="NZ_CP130319.1"/>
</dbReference>